<dbReference type="SUPFAM" id="SSF53335">
    <property type="entry name" value="S-adenosyl-L-methionine-dependent methyltransferases"/>
    <property type="match status" value="1"/>
</dbReference>
<dbReference type="Gene3D" id="3.40.50.150">
    <property type="entry name" value="Vaccinia Virus protein VP39"/>
    <property type="match status" value="1"/>
</dbReference>
<dbReference type="CDD" id="cd02440">
    <property type="entry name" value="AdoMet_MTases"/>
    <property type="match status" value="1"/>
</dbReference>
<dbReference type="Pfam" id="PF08241">
    <property type="entry name" value="Methyltransf_11"/>
    <property type="match status" value="1"/>
</dbReference>
<evidence type="ECO:0000313" key="2">
    <source>
        <dbReference type="EMBL" id="OPA73837.1"/>
    </source>
</evidence>
<feature type="domain" description="Methyltransferase type 11" evidence="1">
    <location>
        <begin position="47"/>
        <end position="136"/>
    </location>
</feature>
<dbReference type="PANTHER" id="PTHR43591:SF24">
    <property type="entry name" value="2-METHOXY-6-POLYPRENYL-1,4-BENZOQUINOL METHYLASE, MITOCHONDRIAL"/>
    <property type="match status" value="1"/>
</dbReference>
<name>A0A1T2X1X8_9BACL</name>
<comment type="caution">
    <text evidence="2">The sequence shown here is derived from an EMBL/GenBank/DDBJ whole genome shotgun (WGS) entry which is preliminary data.</text>
</comment>
<accession>A0A1T2X1X8</accession>
<dbReference type="AlphaFoldDB" id="A0A1T2X1X8"/>
<dbReference type="EMBL" id="MSZX01000014">
    <property type="protein sequence ID" value="OPA73837.1"/>
    <property type="molecule type" value="Genomic_DNA"/>
</dbReference>
<dbReference type="RefSeq" id="WP_078502405.1">
    <property type="nucleotide sequence ID" value="NZ_MSZX01000014.1"/>
</dbReference>
<proteinExistence type="predicted"/>
<dbReference type="InterPro" id="IPR029063">
    <property type="entry name" value="SAM-dependent_MTases_sf"/>
</dbReference>
<dbReference type="OrthoDB" id="323463at2"/>
<dbReference type="GO" id="GO:0008757">
    <property type="term" value="F:S-adenosylmethionine-dependent methyltransferase activity"/>
    <property type="evidence" value="ECO:0007669"/>
    <property type="project" value="InterPro"/>
</dbReference>
<reference evidence="2 3" key="1">
    <citation type="submission" date="2017-01" db="EMBL/GenBank/DDBJ databases">
        <title>Genome analysis of Paenibacillus selenitrireducens ES3-24.</title>
        <authorList>
            <person name="Xu D."/>
            <person name="Yao R."/>
            <person name="Zheng S."/>
        </authorList>
    </citation>
    <scope>NUCLEOTIDE SEQUENCE [LARGE SCALE GENOMIC DNA]</scope>
    <source>
        <strain evidence="2 3">ES3-24</strain>
    </source>
</reference>
<dbReference type="GO" id="GO:0032259">
    <property type="term" value="P:methylation"/>
    <property type="evidence" value="ECO:0007669"/>
    <property type="project" value="UniProtKB-KW"/>
</dbReference>
<organism evidence="2 3">
    <name type="scientific">Paenibacillus selenitireducens</name>
    <dbReference type="NCBI Taxonomy" id="1324314"/>
    <lineage>
        <taxon>Bacteria</taxon>
        <taxon>Bacillati</taxon>
        <taxon>Bacillota</taxon>
        <taxon>Bacilli</taxon>
        <taxon>Bacillales</taxon>
        <taxon>Paenibacillaceae</taxon>
        <taxon>Paenibacillus</taxon>
    </lineage>
</organism>
<evidence type="ECO:0000313" key="3">
    <source>
        <dbReference type="Proteomes" id="UP000190188"/>
    </source>
</evidence>
<gene>
    <name evidence="2" type="ORF">BVG16_26675</name>
</gene>
<keyword evidence="2" id="KW-0489">Methyltransferase</keyword>
<evidence type="ECO:0000259" key="1">
    <source>
        <dbReference type="Pfam" id="PF08241"/>
    </source>
</evidence>
<dbReference type="Proteomes" id="UP000190188">
    <property type="component" value="Unassembled WGS sequence"/>
</dbReference>
<dbReference type="InterPro" id="IPR013216">
    <property type="entry name" value="Methyltransf_11"/>
</dbReference>
<keyword evidence="3" id="KW-1185">Reference proteome</keyword>
<dbReference type="PANTHER" id="PTHR43591">
    <property type="entry name" value="METHYLTRANSFERASE"/>
    <property type="match status" value="1"/>
</dbReference>
<sequence length="206" mass="23511">MKNNTNIKKYKLLSPIYDFLMGNRIFRNARIRAFSLIDIKPQNKVLLVGVGTGEDIPLLPNNIEIIGIDISNEMLEKARKKTNHVVLLNMDAESLKFENEKFDFVILNLVLSVVENPQKALLEATRVLSPSGTIVVFDKFLDENKKPNMLRKALNKITSILGTDINRRFDEILRSTPLNIIHQESSVLHGNYKIIMLEKLARSDIL</sequence>
<keyword evidence="2" id="KW-0808">Transferase</keyword>
<protein>
    <submittedName>
        <fullName evidence="2">SAM-dependent methyltransferase</fullName>
    </submittedName>
</protein>
<dbReference type="STRING" id="1324314.BVG16_26675"/>